<dbReference type="EMBL" id="KI395040">
    <property type="protein sequence ID" value="ERM99174.1"/>
    <property type="molecule type" value="Genomic_DNA"/>
</dbReference>
<dbReference type="Gene3D" id="1.25.40.10">
    <property type="entry name" value="Tetratricopeptide repeat domain"/>
    <property type="match status" value="2"/>
</dbReference>
<evidence type="ECO:0000256" key="2">
    <source>
        <dbReference type="PROSITE-ProRule" id="PRU00708"/>
    </source>
</evidence>
<gene>
    <name evidence="3" type="ORF">AMTR_s00092p00064890</name>
</gene>
<dbReference type="PANTHER" id="PTHR47926:SF359">
    <property type="entry name" value="PENTACOTRIPEPTIDE-REPEAT REGION OF PRORP DOMAIN-CONTAINING PROTEIN"/>
    <property type="match status" value="1"/>
</dbReference>
<feature type="repeat" description="PPR" evidence="2">
    <location>
        <begin position="220"/>
        <end position="254"/>
    </location>
</feature>
<evidence type="ECO:0000313" key="3">
    <source>
        <dbReference type="EMBL" id="ERM99174.1"/>
    </source>
</evidence>
<dbReference type="GO" id="GO:0009451">
    <property type="term" value="P:RNA modification"/>
    <property type="evidence" value="ECO:0007669"/>
    <property type="project" value="InterPro"/>
</dbReference>
<dbReference type="GO" id="GO:0003723">
    <property type="term" value="F:RNA binding"/>
    <property type="evidence" value="ECO:0007669"/>
    <property type="project" value="InterPro"/>
</dbReference>
<dbReference type="InterPro" id="IPR046960">
    <property type="entry name" value="PPR_At4g14850-like_plant"/>
</dbReference>
<dbReference type="Gramene" id="ERM99174">
    <property type="protein sequence ID" value="ERM99174"/>
    <property type="gene ID" value="AMTR_s00092p00064890"/>
</dbReference>
<sequence length="285" mass="31310">MHINPIPSQSFMPLPRPSSVPAFKNPTLSPLPSFLSLKPRTFTNSPYYPLPKTIPNQCVALLQNCNSLPSVKQIHAFGLRNGVAPSDPLVGKHLIFSLVSLSTPMRYALNIFSHIQFPNAFTWNTMIKGFSDQEQAQKSIDFFHQMVNDGIAPDTHTYPFSLKACAMLNSLRESEKIHCKALKDGFGSLVFGQNALIHAYSACGEPERAHQLFTEMPLKNLVSWNSIINGFAINGRPNEALTLFDRMRGGHVGPGPMGLEPDGFTIAKGSITMQLNSGSTLIPMS</sequence>
<name>W1NWY7_AMBTC</name>
<dbReference type="eggNOG" id="KOG4197">
    <property type="taxonomic scope" value="Eukaryota"/>
</dbReference>
<dbReference type="OMA" id="MHINPIP"/>
<protein>
    <recommendedName>
        <fullName evidence="5">Pentatricopeptide repeat-containing protein</fullName>
    </recommendedName>
</protein>
<evidence type="ECO:0000313" key="4">
    <source>
        <dbReference type="Proteomes" id="UP000017836"/>
    </source>
</evidence>
<dbReference type="HOGENOM" id="CLU_977760_0_0_1"/>
<dbReference type="PROSITE" id="PS51375">
    <property type="entry name" value="PPR"/>
    <property type="match status" value="2"/>
</dbReference>
<dbReference type="NCBIfam" id="TIGR00756">
    <property type="entry name" value="PPR"/>
    <property type="match status" value="3"/>
</dbReference>
<keyword evidence="1" id="KW-0677">Repeat</keyword>
<reference evidence="4" key="1">
    <citation type="journal article" date="2013" name="Science">
        <title>The Amborella genome and the evolution of flowering plants.</title>
        <authorList>
            <consortium name="Amborella Genome Project"/>
        </authorList>
    </citation>
    <scope>NUCLEOTIDE SEQUENCE [LARGE SCALE GENOMIC DNA]</scope>
</reference>
<evidence type="ECO:0008006" key="5">
    <source>
        <dbReference type="Google" id="ProtNLM"/>
    </source>
</evidence>
<dbReference type="InterPro" id="IPR011990">
    <property type="entry name" value="TPR-like_helical_dom_sf"/>
</dbReference>
<dbReference type="InterPro" id="IPR002885">
    <property type="entry name" value="PPR_rpt"/>
</dbReference>
<evidence type="ECO:0000256" key="1">
    <source>
        <dbReference type="ARBA" id="ARBA00022737"/>
    </source>
</evidence>
<dbReference type="Pfam" id="PF13041">
    <property type="entry name" value="PPR_2"/>
    <property type="match status" value="1"/>
</dbReference>
<accession>W1NWY7</accession>
<keyword evidence="4" id="KW-1185">Reference proteome</keyword>
<dbReference type="PANTHER" id="PTHR47926">
    <property type="entry name" value="PENTATRICOPEPTIDE REPEAT-CONTAINING PROTEIN"/>
    <property type="match status" value="1"/>
</dbReference>
<proteinExistence type="predicted"/>
<dbReference type="Pfam" id="PF01535">
    <property type="entry name" value="PPR"/>
    <property type="match status" value="2"/>
</dbReference>
<feature type="repeat" description="PPR" evidence="2">
    <location>
        <begin position="119"/>
        <end position="153"/>
    </location>
</feature>
<organism evidence="3 4">
    <name type="scientific">Amborella trichopoda</name>
    <dbReference type="NCBI Taxonomy" id="13333"/>
    <lineage>
        <taxon>Eukaryota</taxon>
        <taxon>Viridiplantae</taxon>
        <taxon>Streptophyta</taxon>
        <taxon>Embryophyta</taxon>
        <taxon>Tracheophyta</taxon>
        <taxon>Spermatophyta</taxon>
        <taxon>Magnoliopsida</taxon>
        <taxon>Amborellales</taxon>
        <taxon>Amborellaceae</taxon>
        <taxon>Amborella</taxon>
    </lineage>
</organism>
<dbReference type="AlphaFoldDB" id="W1NWY7"/>
<dbReference type="Proteomes" id="UP000017836">
    <property type="component" value="Unassembled WGS sequence"/>
</dbReference>